<reference evidence="8 9" key="1">
    <citation type="submission" date="2019-07" db="EMBL/GenBank/DDBJ databases">
        <title>Whole genome shotgun sequence of Pseudonocardia sulfidoxydans NBRC 16205.</title>
        <authorList>
            <person name="Hosoyama A."/>
            <person name="Uohara A."/>
            <person name="Ohji S."/>
            <person name="Ichikawa N."/>
        </authorList>
    </citation>
    <scope>NUCLEOTIDE SEQUENCE [LARGE SCALE GENOMIC DNA]</scope>
    <source>
        <strain evidence="8 9">NBRC 16205</strain>
    </source>
</reference>
<dbReference type="GO" id="GO:0008889">
    <property type="term" value="F:glycerophosphodiester phosphodiesterase activity"/>
    <property type="evidence" value="ECO:0007669"/>
    <property type="project" value="UniProtKB-EC"/>
</dbReference>
<dbReference type="Pfam" id="PF03009">
    <property type="entry name" value="GDPD"/>
    <property type="match status" value="1"/>
</dbReference>
<dbReference type="EC" id="3.1.4.46" evidence="2"/>
<comment type="caution">
    <text evidence="8">The sequence shown here is derived from an EMBL/GenBank/DDBJ whole genome shotgun (WGS) entry which is preliminary data.</text>
</comment>
<accession>A0A511DG76</accession>
<dbReference type="PANTHER" id="PTHR43620">
    <property type="entry name" value="GLYCEROPHOSPHORYL DIESTER PHOSPHODIESTERASE"/>
    <property type="match status" value="1"/>
</dbReference>
<comment type="similarity">
    <text evidence="1">Belongs to the glycerophosphoryl diester phosphodiesterase family.</text>
</comment>
<protein>
    <recommendedName>
        <fullName evidence="2">glycerophosphodiester phosphodiesterase</fullName>
        <ecNumber evidence="2">3.1.4.46</ecNumber>
    </recommendedName>
</protein>
<keyword evidence="9" id="KW-1185">Reference proteome</keyword>
<dbReference type="GO" id="GO:0006629">
    <property type="term" value="P:lipid metabolic process"/>
    <property type="evidence" value="ECO:0007669"/>
    <property type="project" value="InterPro"/>
</dbReference>
<dbReference type="Proteomes" id="UP000321685">
    <property type="component" value="Unassembled WGS sequence"/>
</dbReference>
<dbReference type="AlphaFoldDB" id="A0A511DG76"/>
<dbReference type="GO" id="GO:0042597">
    <property type="term" value="C:periplasmic space"/>
    <property type="evidence" value="ECO:0007669"/>
    <property type="project" value="TreeGrafter"/>
</dbReference>
<evidence type="ECO:0000259" key="7">
    <source>
        <dbReference type="PROSITE" id="PS51704"/>
    </source>
</evidence>
<gene>
    <name evidence="8" type="primary">glpQ</name>
    <name evidence="8" type="ORF">PSU4_27340</name>
</gene>
<evidence type="ECO:0000256" key="4">
    <source>
        <dbReference type="ARBA" id="ARBA00022798"/>
    </source>
</evidence>
<evidence type="ECO:0000256" key="5">
    <source>
        <dbReference type="ARBA" id="ARBA00022801"/>
    </source>
</evidence>
<dbReference type="Gene3D" id="3.20.20.190">
    <property type="entry name" value="Phosphatidylinositol (PI) phosphodiesterase"/>
    <property type="match status" value="1"/>
</dbReference>
<dbReference type="EMBL" id="BJVJ01000024">
    <property type="protein sequence ID" value="GEL23780.1"/>
    <property type="molecule type" value="Genomic_DNA"/>
</dbReference>
<keyword evidence="5" id="KW-0378">Hydrolase</keyword>
<keyword evidence="3" id="KW-0732">Signal</keyword>
<evidence type="ECO:0000256" key="1">
    <source>
        <dbReference type="ARBA" id="ARBA00007277"/>
    </source>
</evidence>
<evidence type="ECO:0000313" key="8">
    <source>
        <dbReference type="EMBL" id="GEL23780.1"/>
    </source>
</evidence>
<organism evidence="8 9">
    <name type="scientific">Pseudonocardia sulfidoxydans NBRC 16205</name>
    <dbReference type="NCBI Taxonomy" id="1223511"/>
    <lineage>
        <taxon>Bacteria</taxon>
        <taxon>Bacillati</taxon>
        <taxon>Actinomycetota</taxon>
        <taxon>Actinomycetes</taxon>
        <taxon>Pseudonocardiales</taxon>
        <taxon>Pseudonocardiaceae</taxon>
        <taxon>Pseudonocardia</taxon>
    </lineage>
</organism>
<sequence length="339" mass="36498">MVDLGSGATTPLVIAHRGASGYRPEHTLAAYELGVRLGADAFEPDLVSTADGVLVARHEPEIGRTTDIGSRPEFADRRTTKTVDGVTHEGWFVDDLTLAELRTLRAVERIPDVRRRNTVHDGRYGIATLDEILELRARLSAELGRPIGLFPEIKHSSWFAARGLPIEPALVDTLDRHGLNRPGSPVWVQSFETTNLVALRGALRTGLVQLLDDHGAPADLAAAGDPRTFADLATPAGFAGIARYADAVGAAKPLVDPLLVAEAHDAGLSVLVFTLRNENRFLPADLRRPGPDGAWHDDDFGDAFAECERYLRLGVEGVFSDHPDTAVAVRDALVAPLIG</sequence>
<evidence type="ECO:0000256" key="2">
    <source>
        <dbReference type="ARBA" id="ARBA00012247"/>
    </source>
</evidence>
<name>A0A511DG76_9PSEU</name>
<dbReference type="InterPro" id="IPR030395">
    <property type="entry name" value="GP_PDE_dom"/>
</dbReference>
<proteinExistence type="inferred from homology"/>
<dbReference type="InterPro" id="IPR017946">
    <property type="entry name" value="PLC-like_Pdiesterase_TIM-brl"/>
</dbReference>
<evidence type="ECO:0000313" key="9">
    <source>
        <dbReference type="Proteomes" id="UP000321685"/>
    </source>
</evidence>
<dbReference type="PANTHER" id="PTHR43620:SF7">
    <property type="entry name" value="GLYCEROPHOSPHODIESTER PHOSPHODIESTERASE GDPD5-RELATED"/>
    <property type="match status" value="1"/>
</dbReference>
<evidence type="ECO:0000256" key="3">
    <source>
        <dbReference type="ARBA" id="ARBA00022729"/>
    </source>
</evidence>
<feature type="domain" description="GP-PDE" evidence="7">
    <location>
        <begin position="11"/>
        <end position="330"/>
    </location>
</feature>
<comment type="catalytic activity">
    <reaction evidence="6">
        <text>a sn-glycero-3-phosphodiester + H2O = an alcohol + sn-glycerol 3-phosphate + H(+)</text>
        <dbReference type="Rhea" id="RHEA:12969"/>
        <dbReference type="ChEBI" id="CHEBI:15377"/>
        <dbReference type="ChEBI" id="CHEBI:15378"/>
        <dbReference type="ChEBI" id="CHEBI:30879"/>
        <dbReference type="ChEBI" id="CHEBI:57597"/>
        <dbReference type="ChEBI" id="CHEBI:83408"/>
        <dbReference type="EC" id="3.1.4.46"/>
    </reaction>
</comment>
<keyword evidence="4" id="KW-0319">Glycerol metabolism</keyword>
<evidence type="ECO:0000256" key="6">
    <source>
        <dbReference type="ARBA" id="ARBA00047512"/>
    </source>
</evidence>
<dbReference type="PROSITE" id="PS51704">
    <property type="entry name" value="GP_PDE"/>
    <property type="match status" value="1"/>
</dbReference>
<dbReference type="SUPFAM" id="SSF51695">
    <property type="entry name" value="PLC-like phosphodiesterases"/>
    <property type="match status" value="1"/>
</dbReference>
<dbReference type="GO" id="GO:0006071">
    <property type="term" value="P:glycerol metabolic process"/>
    <property type="evidence" value="ECO:0007669"/>
    <property type="project" value="UniProtKB-KW"/>
</dbReference>